<organism evidence="3 4">
    <name type="scientific">Malassezia furfur</name>
    <name type="common">Pityriasis versicolor infection agent</name>
    <name type="synonym">Pityrosporum furfur</name>
    <dbReference type="NCBI Taxonomy" id="55194"/>
    <lineage>
        <taxon>Eukaryota</taxon>
        <taxon>Fungi</taxon>
        <taxon>Dikarya</taxon>
        <taxon>Basidiomycota</taxon>
        <taxon>Ustilaginomycotina</taxon>
        <taxon>Malasseziomycetes</taxon>
        <taxon>Malasseziales</taxon>
        <taxon>Malasseziaceae</taxon>
        <taxon>Malassezia</taxon>
    </lineage>
</organism>
<evidence type="ECO:0000313" key="4">
    <source>
        <dbReference type="Proteomes" id="UP000818624"/>
    </source>
</evidence>
<evidence type="ECO:0000256" key="1">
    <source>
        <dbReference type="SAM" id="MobiDB-lite"/>
    </source>
</evidence>
<accession>A0ABY8EU34</accession>
<sequence length="169" mass="17217">MAGLVHALFVCCLGHGRRAPAPADADAHETSPLLGTRAGVPRPAQDPTSYPAAEIAPLLERLPGALLPVDAHARSLAPLPPPTYGDTAPPVSITELTLAPGALRQHALEPAPNSTEAPSSNAAPAPSTGAPDDAPARAVATRTRNALTAQLQRDGPLAVDWRARAPAAD</sequence>
<dbReference type="EMBL" id="CP046237">
    <property type="protein sequence ID" value="WFD49117.1"/>
    <property type="molecule type" value="Genomic_DNA"/>
</dbReference>
<keyword evidence="2" id="KW-0732">Signal</keyword>
<feature type="region of interest" description="Disordered" evidence="1">
    <location>
        <begin position="20"/>
        <end position="49"/>
    </location>
</feature>
<feature type="signal peptide" evidence="2">
    <location>
        <begin position="1"/>
        <end position="18"/>
    </location>
</feature>
<evidence type="ECO:0000256" key="2">
    <source>
        <dbReference type="SAM" id="SignalP"/>
    </source>
</evidence>
<feature type="chain" id="PRO_5045740804" evidence="2">
    <location>
        <begin position="19"/>
        <end position="169"/>
    </location>
</feature>
<reference evidence="3 4" key="1">
    <citation type="journal article" date="2020" name="Elife">
        <title>Loss of centromere function drives karyotype evolution in closely related Malassezia species.</title>
        <authorList>
            <person name="Sankaranarayanan S.R."/>
            <person name="Ianiri G."/>
            <person name="Coelho M.A."/>
            <person name="Reza M.H."/>
            <person name="Thimmappa B.C."/>
            <person name="Ganguly P."/>
            <person name="Vadnala R.N."/>
            <person name="Sun S."/>
            <person name="Siddharthan R."/>
            <person name="Tellgren-Roth C."/>
            <person name="Dawson T.L."/>
            <person name="Heitman J."/>
            <person name="Sanyal K."/>
        </authorList>
    </citation>
    <scope>NUCLEOTIDE SEQUENCE [LARGE SCALE GENOMIC DNA]</scope>
    <source>
        <strain evidence="3">CBS14141</strain>
    </source>
</reference>
<feature type="region of interest" description="Disordered" evidence="1">
    <location>
        <begin position="110"/>
        <end position="169"/>
    </location>
</feature>
<proteinExistence type="predicted"/>
<gene>
    <name evidence="3" type="ORF">GLX27_003795</name>
</gene>
<evidence type="ECO:0000313" key="3">
    <source>
        <dbReference type="EMBL" id="WFD49117.1"/>
    </source>
</evidence>
<dbReference type="Proteomes" id="UP000818624">
    <property type="component" value="Chromosome 4"/>
</dbReference>
<name>A0ABY8EU34_MALFU</name>
<feature type="compositionally biased region" description="Polar residues" evidence="1">
    <location>
        <begin position="142"/>
        <end position="151"/>
    </location>
</feature>
<feature type="compositionally biased region" description="Low complexity" evidence="1">
    <location>
        <begin position="110"/>
        <end position="131"/>
    </location>
</feature>
<protein>
    <submittedName>
        <fullName evidence="3">Uncharacterized protein</fullName>
    </submittedName>
</protein>
<keyword evidence="4" id="KW-1185">Reference proteome</keyword>